<dbReference type="InterPro" id="IPR015422">
    <property type="entry name" value="PyrdxlP-dep_Trfase_small"/>
</dbReference>
<feature type="domain" description="Aminotransferase class I/classII large" evidence="7">
    <location>
        <begin position="40"/>
        <end position="391"/>
    </location>
</feature>
<dbReference type="InterPro" id="IPR015421">
    <property type="entry name" value="PyrdxlP-dep_Trfase_major"/>
</dbReference>
<keyword evidence="8" id="KW-0238">DNA-binding</keyword>
<evidence type="ECO:0000259" key="7">
    <source>
        <dbReference type="Pfam" id="PF00155"/>
    </source>
</evidence>
<keyword evidence="4" id="KW-0032">Aminotransferase</keyword>
<dbReference type="PANTHER" id="PTHR42790:SF19">
    <property type="entry name" value="KYNURENINE_ALPHA-AMINOADIPATE AMINOTRANSFERASE, MITOCHONDRIAL"/>
    <property type="match status" value="1"/>
</dbReference>
<keyword evidence="6" id="KW-0663">Pyridoxal phosphate</keyword>
<comment type="cofactor">
    <cofactor evidence="1">
        <name>pyridoxal 5'-phosphate</name>
        <dbReference type="ChEBI" id="CHEBI:597326"/>
    </cofactor>
</comment>
<evidence type="ECO:0000256" key="6">
    <source>
        <dbReference type="ARBA" id="ARBA00022898"/>
    </source>
</evidence>
<evidence type="ECO:0000313" key="8">
    <source>
        <dbReference type="EMBL" id="RCW68654.1"/>
    </source>
</evidence>
<keyword evidence="9" id="KW-1185">Reference proteome</keyword>
<comment type="subunit">
    <text evidence="3">Homodimer.</text>
</comment>
<comment type="similarity">
    <text evidence="2">Belongs to the class-I pyridoxal-phosphate-dependent aminotransferase family.</text>
</comment>
<dbReference type="SUPFAM" id="SSF53383">
    <property type="entry name" value="PLP-dependent transferases"/>
    <property type="match status" value="1"/>
</dbReference>
<dbReference type="InterPro" id="IPR015424">
    <property type="entry name" value="PyrdxlP-dep_Trfase"/>
</dbReference>
<evidence type="ECO:0000313" key="9">
    <source>
        <dbReference type="Proteomes" id="UP000252884"/>
    </source>
</evidence>
<dbReference type="Gene3D" id="3.90.1150.10">
    <property type="entry name" value="Aspartate Aminotransferase, domain 1"/>
    <property type="match status" value="1"/>
</dbReference>
<keyword evidence="5" id="KW-0808">Transferase</keyword>
<proteinExistence type="inferred from homology"/>
<dbReference type="InterPro" id="IPR004839">
    <property type="entry name" value="Aminotransferase_I/II_large"/>
</dbReference>
<dbReference type="CDD" id="cd00609">
    <property type="entry name" value="AAT_like"/>
    <property type="match status" value="1"/>
</dbReference>
<evidence type="ECO:0000256" key="2">
    <source>
        <dbReference type="ARBA" id="ARBA00007441"/>
    </source>
</evidence>
<reference evidence="8 9" key="1">
    <citation type="submission" date="2018-07" db="EMBL/GenBank/DDBJ databases">
        <title>Genomic Encyclopedia of Type Strains, Phase IV (KMG-IV): sequencing the most valuable type-strain genomes for metagenomic binning, comparative biology and taxonomic classification.</title>
        <authorList>
            <person name="Goeker M."/>
        </authorList>
    </citation>
    <scope>NUCLEOTIDE SEQUENCE [LARGE SCALE GENOMIC DNA]</scope>
    <source>
        <strain evidence="8 9">DSM 21634</strain>
    </source>
</reference>
<evidence type="ECO:0000256" key="3">
    <source>
        <dbReference type="ARBA" id="ARBA00011738"/>
    </source>
</evidence>
<evidence type="ECO:0000256" key="1">
    <source>
        <dbReference type="ARBA" id="ARBA00001933"/>
    </source>
</evidence>
<accession>A0A368XRL8</accession>
<protein>
    <submittedName>
        <fullName evidence="8">DNA-binding transcriptional MocR family regulator</fullName>
    </submittedName>
</protein>
<gene>
    <name evidence="8" type="ORF">DES41_107175</name>
</gene>
<organism evidence="8 9">
    <name type="scientific">Pseudorhodoferax soli</name>
    <dbReference type="NCBI Taxonomy" id="545864"/>
    <lineage>
        <taxon>Bacteria</taxon>
        <taxon>Pseudomonadati</taxon>
        <taxon>Pseudomonadota</taxon>
        <taxon>Betaproteobacteria</taxon>
        <taxon>Burkholderiales</taxon>
        <taxon>Comamonadaceae</taxon>
    </lineage>
</organism>
<dbReference type="PANTHER" id="PTHR42790">
    <property type="entry name" value="AMINOTRANSFERASE"/>
    <property type="match status" value="1"/>
</dbReference>
<dbReference type="GO" id="GO:0003677">
    <property type="term" value="F:DNA binding"/>
    <property type="evidence" value="ECO:0007669"/>
    <property type="project" value="UniProtKB-KW"/>
</dbReference>
<dbReference type="GO" id="GO:1901605">
    <property type="term" value="P:alpha-amino acid metabolic process"/>
    <property type="evidence" value="ECO:0007669"/>
    <property type="project" value="TreeGrafter"/>
</dbReference>
<evidence type="ECO:0000256" key="4">
    <source>
        <dbReference type="ARBA" id="ARBA00022576"/>
    </source>
</evidence>
<dbReference type="GO" id="GO:0008483">
    <property type="term" value="F:transaminase activity"/>
    <property type="evidence" value="ECO:0007669"/>
    <property type="project" value="UniProtKB-KW"/>
</dbReference>
<dbReference type="EMBL" id="QPJK01000007">
    <property type="protein sequence ID" value="RCW68654.1"/>
    <property type="molecule type" value="Genomic_DNA"/>
</dbReference>
<dbReference type="AlphaFoldDB" id="A0A368XRL8"/>
<dbReference type="Proteomes" id="UP000252884">
    <property type="component" value="Unassembled WGS sequence"/>
</dbReference>
<dbReference type="Gene3D" id="3.40.640.10">
    <property type="entry name" value="Type I PLP-dependent aspartate aminotransferase-like (Major domain)"/>
    <property type="match status" value="1"/>
</dbReference>
<dbReference type="FunFam" id="3.40.640.10:FF:000053">
    <property type="entry name" value="Aminotransferase, class I"/>
    <property type="match status" value="1"/>
</dbReference>
<dbReference type="RefSeq" id="WP_114470428.1">
    <property type="nucleotide sequence ID" value="NZ_QPJK01000007.1"/>
</dbReference>
<sequence length="404" mass="44236">MHSFSRAFVHPASSPIRELFKYLSDPEMISFAGGYPDKTLFDVEGLREASERAFQDSARCLQYGMTDGISEIKEQAINFMARRGVRAAPENVTVTTGSQQAFDLLLRVMVNEGDVVLVESPTYPNNIQAIRVSGARIVAVPTDRQGLDIDALERTLEDLRARGVRPKLLYTVPTFGNPAGVTLSLERRLRLVALAVQHRFVIAEDDPYSELRFSGVPVESLYALAQRIDGAADWVVHMASLSKILAPGIRVAWSVAPASIAHRCYVAKQSADVGSSPWTQRIASEYLASGRLEPRLELMRQAYGAKCRALSQALRELLPEALDFDEPEGGMFLWARLAAPVDAAALLAKGIEHKVVFVPGAGFHADEPDPATLRVSFTAHSIPRIQEGAVRLQRAWAAARSSAS</sequence>
<dbReference type="OrthoDB" id="9804020at2"/>
<evidence type="ECO:0000256" key="5">
    <source>
        <dbReference type="ARBA" id="ARBA00022679"/>
    </source>
</evidence>
<dbReference type="GO" id="GO:0030170">
    <property type="term" value="F:pyridoxal phosphate binding"/>
    <property type="evidence" value="ECO:0007669"/>
    <property type="project" value="InterPro"/>
</dbReference>
<dbReference type="InterPro" id="IPR050859">
    <property type="entry name" value="Class-I_PLP-dep_aminotransf"/>
</dbReference>
<name>A0A368XRL8_9BURK</name>
<comment type="caution">
    <text evidence="8">The sequence shown here is derived from an EMBL/GenBank/DDBJ whole genome shotgun (WGS) entry which is preliminary data.</text>
</comment>
<dbReference type="Pfam" id="PF00155">
    <property type="entry name" value="Aminotran_1_2"/>
    <property type="match status" value="1"/>
</dbReference>